<dbReference type="Proteomes" id="UP000001312">
    <property type="component" value="Unassembled WGS sequence"/>
</dbReference>
<dbReference type="GeneID" id="5492209"/>
<dbReference type="InParanoid" id="A7EBN3"/>
<accession>A7EBN3</accession>
<gene>
    <name evidence="1" type="ORF">SS1G_02719</name>
</gene>
<keyword evidence="2" id="KW-1185">Reference proteome</keyword>
<reference evidence="2" key="1">
    <citation type="journal article" date="2011" name="PLoS Genet.">
        <title>Genomic analysis of the necrotrophic fungal pathogens Sclerotinia sclerotiorum and Botrytis cinerea.</title>
        <authorList>
            <person name="Amselem J."/>
            <person name="Cuomo C.A."/>
            <person name="van Kan J.A."/>
            <person name="Viaud M."/>
            <person name="Benito E.P."/>
            <person name="Couloux A."/>
            <person name="Coutinho P.M."/>
            <person name="de Vries R.P."/>
            <person name="Dyer P.S."/>
            <person name="Fillinger S."/>
            <person name="Fournier E."/>
            <person name="Gout L."/>
            <person name="Hahn M."/>
            <person name="Kohn L."/>
            <person name="Lapalu N."/>
            <person name="Plummer K.M."/>
            <person name="Pradier J.M."/>
            <person name="Quevillon E."/>
            <person name="Sharon A."/>
            <person name="Simon A."/>
            <person name="ten Have A."/>
            <person name="Tudzynski B."/>
            <person name="Tudzynski P."/>
            <person name="Wincker P."/>
            <person name="Andrew M."/>
            <person name="Anthouard V."/>
            <person name="Beever R.E."/>
            <person name="Beffa R."/>
            <person name="Benoit I."/>
            <person name="Bouzid O."/>
            <person name="Brault B."/>
            <person name="Chen Z."/>
            <person name="Choquer M."/>
            <person name="Collemare J."/>
            <person name="Cotton P."/>
            <person name="Danchin E.G."/>
            <person name="Da Silva C."/>
            <person name="Gautier A."/>
            <person name="Giraud C."/>
            <person name="Giraud T."/>
            <person name="Gonzalez C."/>
            <person name="Grossetete S."/>
            <person name="Guldener U."/>
            <person name="Henrissat B."/>
            <person name="Howlett B.J."/>
            <person name="Kodira C."/>
            <person name="Kretschmer M."/>
            <person name="Lappartient A."/>
            <person name="Leroch M."/>
            <person name="Levis C."/>
            <person name="Mauceli E."/>
            <person name="Neuveglise C."/>
            <person name="Oeser B."/>
            <person name="Pearson M."/>
            <person name="Poulain J."/>
            <person name="Poussereau N."/>
            <person name="Quesneville H."/>
            <person name="Rascle C."/>
            <person name="Schumacher J."/>
            <person name="Segurens B."/>
            <person name="Sexton A."/>
            <person name="Silva E."/>
            <person name="Sirven C."/>
            <person name="Soanes D.M."/>
            <person name="Talbot N.J."/>
            <person name="Templeton M."/>
            <person name="Yandava C."/>
            <person name="Yarden O."/>
            <person name="Zeng Q."/>
            <person name="Rollins J.A."/>
            <person name="Lebrun M.H."/>
            <person name="Dickman M."/>
        </authorList>
    </citation>
    <scope>NUCLEOTIDE SEQUENCE [LARGE SCALE GENOMIC DNA]</scope>
    <source>
        <strain evidence="2">ATCC 18683 / 1980 / Ss-1</strain>
    </source>
</reference>
<sequence>MSTTPQPRTREIDMSQAQTHSFAHCISKSLRVELIL</sequence>
<evidence type="ECO:0000313" key="1">
    <source>
        <dbReference type="EMBL" id="EDN99861.1"/>
    </source>
</evidence>
<protein>
    <submittedName>
        <fullName evidence="1">Uncharacterized protein</fullName>
    </submittedName>
</protein>
<evidence type="ECO:0000313" key="2">
    <source>
        <dbReference type="Proteomes" id="UP000001312"/>
    </source>
</evidence>
<name>A7EBN3_SCLS1</name>
<organism evidence="1 2">
    <name type="scientific">Sclerotinia sclerotiorum (strain ATCC 18683 / 1980 / Ss-1)</name>
    <name type="common">White mold</name>
    <name type="synonym">Whetzelinia sclerotiorum</name>
    <dbReference type="NCBI Taxonomy" id="665079"/>
    <lineage>
        <taxon>Eukaryota</taxon>
        <taxon>Fungi</taxon>
        <taxon>Dikarya</taxon>
        <taxon>Ascomycota</taxon>
        <taxon>Pezizomycotina</taxon>
        <taxon>Leotiomycetes</taxon>
        <taxon>Helotiales</taxon>
        <taxon>Sclerotiniaceae</taxon>
        <taxon>Sclerotinia</taxon>
    </lineage>
</organism>
<dbReference type="EMBL" id="CH476623">
    <property type="protein sequence ID" value="EDN99861.1"/>
    <property type="molecule type" value="Genomic_DNA"/>
</dbReference>
<dbReference type="RefSeq" id="XP_001596499.1">
    <property type="nucleotide sequence ID" value="XM_001596449.1"/>
</dbReference>
<dbReference type="KEGG" id="ssl:SS1G_02719"/>
<dbReference type="AlphaFoldDB" id="A7EBN3"/>
<proteinExistence type="predicted"/>
<dbReference type="HOGENOM" id="CLU_3359977_0_0_1"/>